<dbReference type="Proteomes" id="UP001162891">
    <property type="component" value="Chromosome"/>
</dbReference>
<reference evidence="2" key="1">
    <citation type="journal article" date="2022" name="Int. J. Syst. Evol. Microbiol.">
        <title>Anaeromyxobacter oryzae sp. nov., Anaeromyxobacter diazotrophicus sp. nov. and Anaeromyxobacter paludicola sp. nov., isolated from paddy soils.</title>
        <authorList>
            <person name="Itoh H."/>
            <person name="Xu Z."/>
            <person name="Mise K."/>
            <person name="Masuda Y."/>
            <person name="Ushijima N."/>
            <person name="Hayakawa C."/>
            <person name="Shiratori Y."/>
            <person name="Senoo K."/>
        </authorList>
    </citation>
    <scope>NUCLEOTIDE SEQUENCE [LARGE SCALE GENOMIC DNA]</scope>
    <source>
        <strain evidence="2">Red232</strain>
    </source>
</reference>
<name>A0ABN6MS32_9BACT</name>
<sequence length="479" mass="49793">MPALDAVVVGSGPNGLAAALVLARAGLRVLVREAAPDPGGGARTLPLTLPGFLHDHCSAIHPLAAASPLFRRLALAQHRLRWIEPPAAVAHPFDDGTAALLLRSLDETGATLDAADAAAWRELLAPLVERYDALLDETLGAIVHVPRHPVLLGRFGLLALRSASALVRDRFRGPRARALLAGIAAHAMRPLDAAATAAFGLVLGAAGHAVGWPFPAGGAGRITDALVAELAAHGGAVETSAEVRDLAELPRARAVVLDLTPRQVLRVAGARLPARYARRLARYRYGPAAFKVDYALAAPIPWRAAGCARAATVHLGGSLEELEAAEAAVARGVLPDRPFVLVVQHTLFDPSRAPAGRHTAWAYGHVPHAFAGDATAALEAQIERFAPGFQERVLARAVRGPARLEADDANLVGGDIGGGETSLEQMIARPVASPAPWATPVRGLYLCSSSTPPGGGVHGMCGANAARVVLRDLARGRLA</sequence>
<organism evidence="1 2">
    <name type="scientific">Anaeromyxobacter oryzae</name>
    <dbReference type="NCBI Taxonomy" id="2918170"/>
    <lineage>
        <taxon>Bacteria</taxon>
        <taxon>Pseudomonadati</taxon>
        <taxon>Myxococcota</taxon>
        <taxon>Myxococcia</taxon>
        <taxon>Myxococcales</taxon>
        <taxon>Cystobacterineae</taxon>
        <taxon>Anaeromyxobacteraceae</taxon>
        <taxon>Anaeromyxobacter</taxon>
    </lineage>
</organism>
<gene>
    <name evidence="1" type="ORF">AMOR_27810</name>
</gene>
<evidence type="ECO:0000313" key="1">
    <source>
        <dbReference type="EMBL" id="BDG03785.1"/>
    </source>
</evidence>
<evidence type="ECO:0000313" key="2">
    <source>
        <dbReference type="Proteomes" id="UP001162891"/>
    </source>
</evidence>
<dbReference type="InterPro" id="IPR036188">
    <property type="entry name" value="FAD/NAD-bd_sf"/>
</dbReference>
<protein>
    <submittedName>
        <fullName evidence="1">FAD-dependent oxidoreductase</fullName>
    </submittedName>
</protein>
<dbReference type="PANTHER" id="PTHR10668">
    <property type="entry name" value="PHYTOENE DEHYDROGENASE"/>
    <property type="match status" value="1"/>
</dbReference>
<dbReference type="SUPFAM" id="SSF51905">
    <property type="entry name" value="FAD/NAD(P)-binding domain"/>
    <property type="match status" value="1"/>
</dbReference>
<dbReference type="Gene3D" id="3.90.660.50">
    <property type="match status" value="1"/>
</dbReference>
<dbReference type="EMBL" id="AP025591">
    <property type="protein sequence ID" value="BDG03785.1"/>
    <property type="molecule type" value="Genomic_DNA"/>
</dbReference>
<dbReference type="Gene3D" id="3.50.50.60">
    <property type="entry name" value="FAD/NAD(P)-binding domain"/>
    <property type="match status" value="2"/>
</dbReference>
<dbReference type="RefSeq" id="WP_248362143.1">
    <property type="nucleotide sequence ID" value="NZ_AP025591.1"/>
</dbReference>
<proteinExistence type="predicted"/>
<keyword evidence="2" id="KW-1185">Reference proteome</keyword>
<dbReference type="PANTHER" id="PTHR10668:SF105">
    <property type="entry name" value="DEHYDROGENASE-RELATED"/>
    <property type="match status" value="1"/>
</dbReference>
<accession>A0ABN6MS32</accession>
<dbReference type="Pfam" id="PF13450">
    <property type="entry name" value="NAD_binding_8"/>
    <property type="match status" value="1"/>
</dbReference>